<evidence type="ECO:0000313" key="1">
    <source>
        <dbReference type="EMBL" id="KAL0955455.1"/>
    </source>
</evidence>
<proteinExistence type="predicted"/>
<sequence>MEAPNDSTLEASHHDGRVDLQPVENEIEAQELEIVRRQKLLYGLKSKRNALLPVARLPTDVLCFIFQIAQDDVFSTESWYNSLDYRRFFKWVSVTHVCTTWRDAGLGCAPLWRRILIRYGWDLKWLDAFLLRARTIPLDLGYWDDPYIEPRMSAELSRRSYRARKTMINLLQQPGELRAITLIIRQGTDMAAAISHITQKLGRLENLTLAMKISASHPLSPDFFASKAPRLRTLDLTNCALKLASPIVTTASPLLTRLHLSVTTLHSVHEITQALKRMPNLEDLVLNNCFTPSSPFPASNDTPILLAKLQRITVQSPYYSSFGIFDLLRHPNITHVIISAESGEATAEQDNEATAVGCIVRMLAMFKAHHPKQVYSAELAFNPDEGVSLILNDDFNVVGRINLACAIYLSPPRFQHPSSIYALCAALPDITALSVQGSSMHDQNKFMERILGGLADHARKVEELTAYIVPALGSLLRTPAPVKRMVDPSLPTANSASATSTIDFPCLRRLRIEESSSPDKLFLPPLTRFLMGRVFVQKTIERLEVYSGRLSGGDIRVLECLVDDLDVERGDDEEEEEEEEEE</sequence>
<dbReference type="Proteomes" id="UP001556367">
    <property type="component" value="Unassembled WGS sequence"/>
</dbReference>
<evidence type="ECO:0008006" key="3">
    <source>
        <dbReference type="Google" id="ProtNLM"/>
    </source>
</evidence>
<gene>
    <name evidence="1" type="ORF">HGRIS_001697</name>
</gene>
<dbReference type="Gene3D" id="3.80.10.10">
    <property type="entry name" value="Ribonuclease Inhibitor"/>
    <property type="match status" value="1"/>
</dbReference>
<comment type="caution">
    <text evidence="1">The sequence shown here is derived from an EMBL/GenBank/DDBJ whole genome shotgun (WGS) entry which is preliminary data.</text>
</comment>
<protein>
    <recommendedName>
        <fullName evidence="3">F-box domain-containing protein</fullName>
    </recommendedName>
</protein>
<reference evidence="2" key="1">
    <citation type="submission" date="2024-06" db="EMBL/GenBank/DDBJ databases">
        <title>Multi-omics analyses provide insights into the biosynthesis of the anticancer antibiotic pleurotin in Hohenbuehelia grisea.</title>
        <authorList>
            <person name="Weaver J.A."/>
            <person name="Alberti F."/>
        </authorList>
    </citation>
    <scope>NUCLEOTIDE SEQUENCE [LARGE SCALE GENOMIC DNA]</scope>
    <source>
        <strain evidence="2">T-177</strain>
    </source>
</reference>
<accession>A0ABR3JJ11</accession>
<dbReference type="InterPro" id="IPR032675">
    <property type="entry name" value="LRR_dom_sf"/>
</dbReference>
<dbReference type="EMBL" id="JASNQZ010000006">
    <property type="protein sequence ID" value="KAL0955455.1"/>
    <property type="molecule type" value="Genomic_DNA"/>
</dbReference>
<organism evidence="1 2">
    <name type="scientific">Hohenbuehelia grisea</name>
    <dbReference type="NCBI Taxonomy" id="104357"/>
    <lineage>
        <taxon>Eukaryota</taxon>
        <taxon>Fungi</taxon>
        <taxon>Dikarya</taxon>
        <taxon>Basidiomycota</taxon>
        <taxon>Agaricomycotina</taxon>
        <taxon>Agaricomycetes</taxon>
        <taxon>Agaricomycetidae</taxon>
        <taxon>Agaricales</taxon>
        <taxon>Pleurotineae</taxon>
        <taxon>Pleurotaceae</taxon>
        <taxon>Hohenbuehelia</taxon>
    </lineage>
</organism>
<keyword evidence="2" id="KW-1185">Reference proteome</keyword>
<dbReference type="SUPFAM" id="SSF52047">
    <property type="entry name" value="RNI-like"/>
    <property type="match status" value="1"/>
</dbReference>
<evidence type="ECO:0000313" key="2">
    <source>
        <dbReference type="Proteomes" id="UP001556367"/>
    </source>
</evidence>
<name>A0ABR3JJ11_9AGAR</name>